<organism evidence="1 2">
    <name type="scientific">Segatella buccae ATCC 33574</name>
    <dbReference type="NCBI Taxonomy" id="873513"/>
    <lineage>
        <taxon>Bacteria</taxon>
        <taxon>Pseudomonadati</taxon>
        <taxon>Bacteroidota</taxon>
        <taxon>Bacteroidia</taxon>
        <taxon>Bacteroidales</taxon>
        <taxon>Prevotellaceae</taxon>
        <taxon>Segatella</taxon>
    </lineage>
</organism>
<sequence>MFAISLLSVKNVNYIAKIIILNDKTSENGVFFVILWSYNK</sequence>
<keyword evidence="2" id="KW-1185">Reference proteome</keyword>
<name>E6K8E1_9BACT</name>
<dbReference type="HOGENOM" id="CLU_3294197_0_0_10"/>
<dbReference type="EMBL" id="AEPD01000029">
    <property type="protein sequence ID" value="EFU30100.1"/>
    <property type="molecule type" value="Genomic_DNA"/>
</dbReference>
<accession>E6K8E1</accession>
<dbReference type="AlphaFoldDB" id="E6K8E1"/>
<gene>
    <name evidence="1" type="ORF">HMPREF6485_1877</name>
</gene>
<proteinExistence type="predicted"/>
<protein>
    <submittedName>
        <fullName evidence="1">Uncharacterized protein</fullName>
    </submittedName>
</protein>
<comment type="caution">
    <text evidence="1">The sequence shown here is derived from an EMBL/GenBank/DDBJ whole genome shotgun (WGS) entry which is preliminary data.</text>
</comment>
<evidence type="ECO:0000313" key="1">
    <source>
        <dbReference type="EMBL" id="EFU30100.1"/>
    </source>
</evidence>
<reference evidence="1 2" key="1">
    <citation type="submission" date="2010-10" db="EMBL/GenBank/DDBJ databases">
        <authorList>
            <person name="Muzny D."/>
            <person name="Qin X."/>
            <person name="Deng J."/>
            <person name="Jiang H."/>
            <person name="Liu Y."/>
            <person name="Qu J."/>
            <person name="Song X.-Z."/>
            <person name="Zhang L."/>
            <person name="Thornton R."/>
            <person name="Coyle M."/>
            <person name="Francisco L."/>
            <person name="Jackson L."/>
            <person name="Javaid M."/>
            <person name="Korchina V."/>
            <person name="Kovar C."/>
            <person name="Mata R."/>
            <person name="Mathew T."/>
            <person name="Ngo R."/>
            <person name="Nguyen L."/>
            <person name="Nguyen N."/>
            <person name="Okwuonu G."/>
            <person name="Ongeri F."/>
            <person name="Pham C."/>
            <person name="Simmons D."/>
            <person name="Wilczek-Boney K."/>
            <person name="Hale W."/>
            <person name="Jakkamsetti A."/>
            <person name="Pham P."/>
            <person name="Ruth R."/>
            <person name="San Lucas F."/>
            <person name="Warren J."/>
            <person name="Zhang J."/>
            <person name="Zhao Z."/>
            <person name="Zhou C."/>
            <person name="Zhu D."/>
            <person name="Lee S."/>
            <person name="Bess C."/>
            <person name="Blankenburg K."/>
            <person name="Forbes L."/>
            <person name="Fu Q."/>
            <person name="Gubbala S."/>
            <person name="Hirani K."/>
            <person name="Jayaseelan J.C."/>
            <person name="Lara F."/>
            <person name="Munidasa M."/>
            <person name="Palculict T."/>
            <person name="Patil S."/>
            <person name="Pu L.-L."/>
            <person name="Saada N."/>
            <person name="Tang L."/>
            <person name="Weissenberger G."/>
            <person name="Zhu Y."/>
            <person name="Hemphill L."/>
            <person name="Shang Y."/>
            <person name="Youmans B."/>
            <person name="Ayvaz T."/>
            <person name="Ross M."/>
            <person name="Santibanez J."/>
            <person name="Aqrawi P."/>
            <person name="Gross S."/>
            <person name="Joshi V."/>
            <person name="Fowler G."/>
            <person name="Nazareth L."/>
            <person name="Reid J."/>
            <person name="Worley K."/>
            <person name="Petrosino J."/>
            <person name="Highlander S."/>
            <person name="Gibbs R."/>
        </authorList>
    </citation>
    <scope>NUCLEOTIDE SEQUENCE [LARGE SCALE GENOMIC DNA]</scope>
    <source>
        <strain evidence="1 2">ATCC 33574</strain>
    </source>
</reference>
<dbReference type="Proteomes" id="UP000003112">
    <property type="component" value="Unassembled WGS sequence"/>
</dbReference>
<evidence type="ECO:0000313" key="2">
    <source>
        <dbReference type="Proteomes" id="UP000003112"/>
    </source>
</evidence>